<keyword evidence="4" id="KW-0004">4Fe-4S</keyword>
<protein>
    <recommendedName>
        <fullName evidence="3 10">Quinolinate synthase</fullName>
        <ecNumber evidence="3 10">2.5.1.72</ecNumber>
    </recommendedName>
</protein>
<evidence type="ECO:0000256" key="8">
    <source>
        <dbReference type="ARBA" id="ARBA00023004"/>
    </source>
</evidence>
<dbReference type="EMBL" id="DTBJ01000024">
    <property type="protein sequence ID" value="HGM58639.1"/>
    <property type="molecule type" value="Genomic_DNA"/>
</dbReference>
<dbReference type="GO" id="GO:0051539">
    <property type="term" value="F:4 iron, 4 sulfur cluster binding"/>
    <property type="evidence" value="ECO:0007669"/>
    <property type="project" value="UniProtKB-KW"/>
</dbReference>
<comment type="cofactor">
    <cofactor evidence="1">
        <name>[4Fe-4S] cluster</name>
        <dbReference type="ChEBI" id="CHEBI:49883"/>
    </cofactor>
</comment>
<evidence type="ECO:0000256" key="2">
    <source>
        <dbReference type="ARBA" id="ARBA00005065"/>
    </source>
</evidence>
<accession>A0A7C4H5T6</accession>
<keyword evidence="7" id="KW-0479">Metal-binding</keyword>
<evidence type="ECO:0000256" key="4">
    <source>
        <dbReference type="ARBA" id="ARBA00022485"/>
    </source>
</evidence>
<dbReference type="FunFam" id="3.40.50.10800:FF:000001">
    <property type="entry name" value="Quinolinate synthase A"/>
    <property type="match status" value="1"/>
</dbReference>
<sequence length="310" mass="35119">MGLVNEILKMKRENKALILAHNYQLPEIQDIADYVGDSLELSIKAMEHDADKIIFCGVDFMAEQASVLAMNKVVLHPEPEAKCPMASMITPEDVRKFRSNYPRAPVVIYVNSPAVVKAEADYIVTSASALKLVSQIDSDTILFGPDRNLADYLSKTTGKTVIPVPPNSYCPVHEAIKANNIIDAKTRDREAKVLVHPECIREVRDLADFIGSTSQMIKYVRETNYKSYIIATEIGILHRMRKENPDKKLIPANPEAVCINMKKIDLNKLYRSLKEGKYVVEVPDKIRRRVLRVLENSFEIIGVEIPWRKK</sequence>
<comment type="caution">
    <text evidence="11">The sequence shown here is derived from an EMBL/GenBank/DDBJ whole genome shotgun (WGS) entry which is preliminary data.</text>
</comment>
<dbReference type="InterPro" id="IPR003473">
    <property type="entry name" value="NadA"/>
</dbReference>
<dbReference type="NCBIfam" id="NF006878">
    <property type="entry name" value="PRK09375.1-2"/>
    <property type="match status" value="1"/>
</dbReference>
<evidence type="ECO:0000313" key="11">
    <source>
        <dbReference type="EMBL" id="HGM58639.1"/>
    </source>
</evidence>
<dbReference type="EC" id="2.5.1.72" evidence="3 10"/>
<name>A0A7C4H5T6_STAMA</name>
<dbReference type="PANTHER" id="PTHR30573">
    <property type="entry name" value="QUINOLINATE SYNTHETASE A"/>
    <property type="match status" value="1"/>
</dbReference>
<evidence type="ECO:0000256" key="5">
    <source>
        <dbReference type="ARBA" id="ARBA00022642"/>
    </source>
</evidence>
<evidence type="ECO:0000256" key="7">
    <source>
        <dbReference type="ARBA" id="ARBA00022723"/>
    </source>
</evidence>
<dbReference type="Pfam" id="PF02445">
    <property type="entry name" value="NadA"/>
    <property type="match status" value="1"/>
</dbReference>
<gene>
    <name evidence="11" type="primary">nadA</name>
    <name evidence="11" type="ORF">ENU14_03510</name>
</gene>
<dbReference type="AlphaFoldDB" id="A0A7C4H5T6"/>
<dbReference type="SUPFAM" id="SSF142754">
    <property type="entry name" value="NadA-like"/>
    <property type="match status" value="1"/>
</dbReference>
<keyword evidence="8" id="KW-0408">Iron</keyword>
<dbReference type="GO" id="GO:0046872">
    <property type="term" value="F:metal ion binding"/>
    <property type="evidence" value="ECO:0007669"/>
    <property type="project" value="UniProtKB-KW"/>
</dbReference>
<evidence type="ECO:0000256" key="9">
    <source>
        <dbReference type="ARBA" id="ARBA00023014"/>
    </source>
</evidence>
<dbReference type="UniPathway" id="UPA00253">
    <property type="reaction ID" value="UER00327"/>
</dbReference>
<evidence type="ECO:0000256" key="3">
    <source>
        <dbReference type="ARBA" id="ARBA00012669"/>
    </source>
</evidence>
<dbReference type="GO" id="GO:0034628">
    <property type="term" value="P:'de novo' NAD+ biosynthetic process from L-aspartate"/>
    <property type="evidence" value="ECO:0007669"/>
    <property type="project" value="TreeGrafter"/>
</dbReference>
<keyword evidence="6" id="KW-0808">Transferase</keyword>
<keyword evidence="5" id="KW-0662">Pyridine nucleotide biosynthesis</keyword>
<dbReference type="Gene3D" id="3.40.50.10800">
    <property type="entry name" value="NadA-like"/>
    <property type="match status" value="3"/>
</dbReference>
<dbReference type="NCBIfam" id="TIGR00550">
    <property type="entry name" value="nadA"/>
    <property type="match status" value="1"/>
</dbReference>
<evidence type="ECO:0000256" key="10">
    <source>
        <dbReference type="NCBIfam" id="TIGR00550"/>
    </source>
</evidence>
<organism evidence="11">
    <name type="scientific">Staphylothermus marinus</name>
    <dbReference type="NCBI Taxonomy" id="2280"/>
    <lineage>
        <taxon>Archaea</taxon>
        <taxon>Thermoproteota</taxon>
        <taxon>Thermoprotei</taxon>
        <taxon>Desulfurococcales</taxon>
        <taxon>Desulfurococcaceae</taxon>
        <taxon>Staphylothermus</taxon>
    </lineage>
</organism>
<dbReference type="GO" id="GO:0008987">
    <property type="term" value="F:quinolinate synthetase A activity"/>
    <property type="evidence" value="ECO:0007669"/>
    <property type="project" value="UniProtKB-UniRule"/>
</dbReference>
<evidence type="ECO:0000256" key="6">
    <source>
        <dbReference type="ARBA" id="ARBA00022679"/>
    </source>
</evidence>
<proteinExistence type="predicted"/>
<reference evidence="11" key="1">
    <citation type="journal article" date="2020" name="mSystems">
        <title>Genome- and Community-Level Interaction Insights into Carbon Utilization and Element Cycling Functions of Hydrothermarchaeota in Hydrothermal Sediment.</title>
        <authorList>
            <person name="Zhou Z."/>
            <person name="Liu Y."/>
            <person name="Xu W."/>
            <person name="Pan J."/>
            <person name="Luo Z.H."/>
            <person name="Li M."/>
        </authorList>
    </citation>
    <scope>NUCLEOTIDE SEQUENCE [LARGE SCALE GENOMIC DNA]</scope>
    <source>
        <strain evidence="11">SpSt-642</strain>
    </source>
</reference>
<keyword evidence="9" id="KW-0411">Iron-sulfur</keyword>
<dbReference type="InterPro" id="IPR036094">
    <property type="entry name" value="NadA_sf"/>
</dbReference>
<dbReference type="PANTHER" id="PTHR30573:SF0">
    <property type="entry name" value="QUINOLINATE SYNTHASE, CHLOROPLASTIC"/>
    <property type="match status" value="1"/>
</dbReference>
<evidence type="ECO:0000256" key="1">
    <source>
        <dbReference type="ARBA" id="ARBA00001966"/>
    </source>
</evidence>
<comment type="pathway">
    <text evidence="2">Cofactor biosynthesis; NAD(+) biosynthesis; quinolinate from iminoaspartate: step 1/1.</text>
</comment>